<keyword evidence="4" id="KW-1185">Reference proteome</keyword>
<keyword evidence="2" id="KW-0732">Signal</keyword>
<dbReference type="PANTHER" id="PTHR21879">
    <property type="entry name" value="FI03362P-RELATED-RELATED"/>
    <property type="match status" value="1"/>
</dbReference>
<dbReference type="AlphaFoldDB" id="A0ABD1ENX0"/>
<gene>
    <name evidence="3" type="ORF">ABEB36_008911</name>
</gene>
<keyword evidence="1" id="KW-0812">Transmembrane</keyword>
<evidence type="ECO:0000313" key="4">
    <source>
        <dbReference type="Proteomes" id="UP001566132"/>
    </source>
</evidence>
<evidence type="ECO:0008006" key="5">
    <source>
        <dbReference type="Google" id="ProtNLM"/>
    </source>
</evidence>
<feature type="chain" id="PRO_5044841885" description="Osiris 19" evidence="2">
    <location>
        <begin position="21"/>
        <end position="236"/>
    </location>
</feature>
<evidence type="ECO:0000256" key="1">
    <source>
        <dbReference type="SAM" id="Phobius"/>
    </source>
</evidence>
<comment type="caution">
    <text evidence="3">The sequence shown here is derived from an EMBL/GenBank/DDBJ whole genome shotgun (WGS) entry which is preliminary data.</text>
</comment>
<feature type="transmembrane region" description="Helical" evidence="1">
    <location>
        <begin position="115"/>
        <end position="138"/>
    </location>
</feature>
<name>A0ABD1ENX0_HYPHA</name>
<evidence type="ECO:0000313" key="3">
    <source>
        <dbReference type="EMBL" id="KAL1498051.1"/>
    </source>
</evidence>
<feature type="transmembrane region" description="Helical" evidence="1">
    <location>
        <begin position="145"/>
        <end position="164"/>
    </location>
</feature>
<evidence type="ECO:0000256" key="2">
    <source>
        <dbReference type="SAM" id="SignalP"/>
    </source>
</evidence>
<dbReference type="InterPro" id="IPR012464">
    <property type="entry name" value="DUF1676"/>
</dbReference>
<dbReference type="PANTHER" id="PTHR21879:SF6">
    <property type="entry name" value="OSIRIS 19, ISOFORM A"/>
    <property type="match status" value="1"/>
</dbReference>
<sequence length="236" mass="27055">MSRFLILFFVTFCVFKSGNAYTELEYSDLKDFLQIGGSANITHIKDGRSAKNLDASFEDYFENFLKSNEISLDTPFQTIVTVSGRNLDLDELNLKLHLSDFNEVQARKKSRIKKVLAPIVIVLFLKAITLIPLALGVLGIKTWNALQLSFVSFVTSIALAVWKLCTKFSHHHQVPHIIHEAVHDVHVPHVGHDHHVVHHDHHLDEHHHDPWDHPYHRSDEASQQIAYNAYTTENKM</sequence>
<keyword evidence="1" id="KW-0472">Membrane</keyword>
<feature type="signal peptide" evidence="2">
    <location>
        <begin position="1"/>
        <end position="20"/>
    </location>
</feature>
<proteinExistence type="predicted"/>
<accession>A0ABD1ENX0</accession>
<organism evidence="3 4">
    <name type="scientific">Hypothenemus hampei</name>
    <name type="common">Coffee berry borer</name>
    <dbReference type="NCBI Taxonomy" id="57062"/>
    <lineage>
        <taxon>Eukaryota</taxon>
        <taxon>Metazoa</taxon>
        <taxon>Ecdysozoa</taxon>
        <taxon>Arthropoda</taxon>
        <taxon>Hexapoda</taxon>
        <taxon>Insecta</taxon>
        <taxon>Pterygota</taxon>
        <taxon>Neoptera</taxon>
        <taxon>Endopterygota</taxon>
        <taxon>Coleoptera</taxon>
        <taxon>Polyphaga</taxon>
        <taxon>Cucujiformia</taxon>
        <taxon>Curculionidae</taxon>
        <taxon>Scolytinae</taxon>
        <taxon>Hypothenemus</taxon>
    </lineage>
</organism>
<protein>
    <recommendedName>
        <fullName evidence="5">Osiris 19</fullName>
    </recommendedName>
</protein>
<keyword evidence="1" id="KW-1133">Transmembrane helix</keyword>
<dbReference type="Proteomes" id="UP001566132">
    <property type="component" value="Unassembled WGS sequence"/>
</dbReference>
<reference evidence="3 4" key="1">
    <citation type="submission" date="2024-05" db="EMBL/GenBank/DDBJ databases">
        <title>Genetic variation in Jamaican populations of the coffee berry borer (Hypothenemus hampei).</title>
        <authorList>
            <person name="Errbii M."/>
            <person name="Myrie A."/>
        </authorList>
    </citation>
    <scope>NUCLEOTIDE SEQUENCE [LARGE SCALE GENOMIC DNA]</scope>
    <source>
        <strain evidence="3">JA-Hopewell-2020-01-JO</strain>
        <tissue evidence="3">Whole body</tissue>
    </source>
</reference>
<dbReference type="Pfam" id="PF07898">
    <property type="entry name" value="DUF1676"/>
    <property type="match status" value="1"/>
</dbReference>
<dbReference type="EMBL" id="JBDJPC010000006">
    <property type="protein sequence ID" value="KAL1498051.1"/>
    <property type="molecule type" value="Genomic_DNA"/>
</dbReference>